<dbReference type="InterPro" id="IPR002659">
    <property type="entry name" value="Glyco_trans_31"/>
</dbReference>
<evidence type="ECO:0000256" key="3">
    <source>
        <dbReference type="ARBA" id="ARBA00022676"/>
    </source>
</evidence>
<reference evidence="11" key="1">
    <citation type="journal article" date="2012" name="PLoS Negl. Trop. Dis.">
        <title>A systematically improved high quality genome and transcriptome of the human blood fluke Schistosoma mansoni.</title>
        <authorList>
            <person name="Protasio A.V."/>
            <person name="Tsai I.J."/>
            <person name="Babbage A."/>
            <person name="Nichol S."/>
            <person name="Hunt M."/>
            <person name="Aslett M.A."/>
            <person name="De Silva N."/>
            <person name="Velarde G.S."/>
            <person name="Anderson T.J."/>
            <person name="Clark R.C."/>
            <person name="Davidson C."/>
            <person name="Dillon G.P."/>
            <person name="Holroyd N.E."/>
            <person name="LoVerde P.T."/>
            <person name="Lloyd C."/>
            <person name="McQuillan J."/>
            <person name="Oliveira G."/>
            <person name="Otto T.D."/>
            <person name="Parker-Manuel S.J."/>
            <person name="Quail M.A."/>
            <person name="Wilson R.A."/>
            <person name="Zerlotini A."/>
            <person name="Dunne D.W."/>
            <person name="Berriman M."/>
        </authorList>
    </citation>
    <scope>NUCLEOTIDE SEQUENCE [LARGE SCALE GENOMIC DNA]</scope>
    <source>
        <strain evidence="11">Puerto Rican</strain>
    </source>
</reference>
<keyword evidence="8 10" id="KW-0333">Golgi apparatus</keyword>
<dbReference type="GO" id="GO:0016758">
    <property type="term" value="F:hexosyltransferase activity"/>
    <property type="evidence" value="ECO:0007669"/>
    <property type="project" value="InterPro"/>
</dbReference>
<sequence length="475" mass="55467">MLLIWSVLIPIVCLWTAGIIFIWSFDNNISLNNYSLFDSVCENVYFKQCTQSRRSWLKCINNINRPNRQQRRNHTTLTSNWPPSTIPGLFDDEFPVINLALRIPFTKNAENPFDSPYYRKYLHFTTRIEDNMMRSPGLWSSGYNLFPQTLDFDKVIYNAANGFPSTTLPINNPDILALRLPKSICNPCVRERAPDLIVVIKSCSYCSDERDHARNTFMQRHLWSNITVQFVFVVGIPYPNESNMFTFGNNKFKLKDSWWRLSRKHDKDRWTFIKRLAMEADFHEDILIGSFHDTYFNLSTKLVFTFRWLSALCPNTVPLFLFIDNDYDLVPWNVIKFYKNHTIDCLRDLTGGIRHKNSMVIRPSYDGNISSIWAVMLKEFPWSRYPPYFYGATYILGSNIVKRLAIASAFTQHIRIDDAYLGILFNKLNIIPRNLDIISLASGGPDIESGAINVPHYISKRIIDWKTGKLRFSHR</sequence>
<keyword evidence="7 10" id="KW-1133">Transmembrane helix</keyword>
<evidence type="ECO:0000256" key="2">
    <source>
        <dbReference type="ARBA" id="ARBA00008661"/>
    </source>
</evidence>
<evidence type="ECO:0000256" key="10">
    <source>
        <dbReference type="RuleBase" id="RU363063"/>
    </source>
</evidence>
<comment type="similarity">
    <text evidence="2 10">Belongs to the glycosyltransferase 31 family.</text>
</comment>
<evidence type="ECO:0000256" key="8">
    <source>
        <dbReference type="ARBA" id="ARBA00023034"/>
    </source>
</evidence>
<keyword evidence="4" id="KW-0808">Transferase</keyword>
<dbReference type="GO" id="GO:0000139">
    <property type="term" value="C:Golgi membrane"/>
    <property type="evidence" value="ECO:0007669"/>
    <property type="project" value="UniProtKB-SubCell"/>
</dbReference>
<evidence type="ECO:0000256" key="7">
    <source>
        <dbReference type="ARBA" id="ARBA00022989"/>
    </source>
</evidence>
<comment type="subcellular location">
    <subcellularLocation>
        <location evidence="1 10">Golgi apparatus membrane</location>
        <topology evidence="1 10">Single-pass type II membrane protein</topology>
    </subcellularLocation>
</comment>
<name>A0A3Q0KPS3_SCHMA</name>
<dbReference type="EC" id="2.4.1.-" evidence="10"/>
<dbReference type="InParanoid" id="A0A3Q0KPS3"/>
<proteinExistence type="inferred from homology"/>
<evidence type="ECO:0000256" key="9">
    <source>
        <dbReference type="ARBA" id="ARBA00023136"/>
    </source>
</evidence>
<keyword evidence="5 10" id="KW-0812">Transmembrane</keyword>
<reference evidence="12" key="2">
    <citation type="submission" date="2018-12" db="UniProtKB">
        <authorList>
            <consortium name="WormBaseParasite"/>
        </authorList>
    </citation>
    <scope>IDENTIFICATION</scope>
    <source>
        <strain evidence="12">Puerto Rican</strain>
    </source>
</reference>
<evidence type="ECO:0000313" key="11">
    <source>
        <dbReference type="Proteomes" id="UP000008854"/>
    </source>
</evidence>
<evidence type="ECO:0000256" key="6">
    <source>
        <dbReference type="ARBA" id="ARBA00022968"/>
    </source>
</evidence>
<evidence type="ECO:0000256" key="1">
    <source>
        <dbReference type="ARBA" id="ARBA00004323"/>
    </source>
</evidence>
<keyword evidence="6 10" id="KW-0735">Signal-anchor</keyword>
<dbReference type="AlphaFoldDB" id="A0A3Q0KPS3"/>
<accession>A0A3Q0KPS3</accession>
<dbReference type="Proteomes" id="UP000008854">
    <property type="component" value="Unassembled WGS sequence"/>
</dbReference>
<feature type="transmembrane region" description="Helical" evidence="10">
    <location>
        <begin position="7"/>
        <end position="25"/>
    </location>
</feature>
<keyword evidence="3 10" id="KW-0328">Glycosyltransferase</keyword>
<evidence type="ECO:0000256" key="5">
    <source>
        <dbReference type="ARBA" id="ARBA00022692"/>
    </source>
</evidence>
<dbReference type="WBParaSite" id="Smp_151220.1">
    <property type="protein sequence ID" value="Smp_151220.1"/>
    <property type="gene ID" value="Smp_151220"/>
</dbReference>
<protein>
    <recommendedName>
        <fullName evidence="10">Hexosyltransferase</fullName>
        <ecNumber evidence="10">2.4.1.-</ecNumber>
    </recommendedName>
</protein>
<keyword evidence="11" id="KW-1185">Reference proteome</keyword>
<dbReference type="PANTHER" id="PTHR11214:SF3">
    <property type="entry name" value="BETA-1,3-GALACTOSYLTRANSFERASE 6"/>
    <property type="match status" value="1"/>
</dbReference>
<dbReference type="PANTHER" id="PTHR11214">
    <property type="entry name" value="BETA-1,3-N-ACETYLGLUCOSAMINYLTRANSFERASE"/>
    <property type="match status" value="1"/>
</dbReference>
<evidence type="ECO:0000256" key="4">
    <source>
        <dbReference type="ARBA" id="ARBA00022679"/>
    </source>
</evidence>
<keyword evidence="9 10" id="KW-0472">Membrane</keyword>
<dbReference type="Pfam" id="PF01762">
    <property type="entry name" value="Galactosyl_T"/>
    <property type="match status" value="1"/>
</dbReference>
<evidence type="ECO:0000313" key="12">
    <source>
        <dbReference type="WBParaSite" id="Smp_151220.1"/>
    </source>
</evidence>
<organism evidence="11 12">
    <name type="scientific">Schistosoma mansoni</name>
    <name type="common">Blood fluke</name>
    <dbReference type="NCBI Taxonomy" id="6183"/>
    <lineage>
        <taxon>Eukaryota</taxon>
        <taxon>Metazoa</taxon>
        <taxon>Spiralia</taxon>
        <taxon>Lophotrochozoa</taxon>
        <taxon>Platyhelminthes</taxon>
        <taxon>Trematoda</taxon>
        <taxon>Digenea</taxon>
        <taxon>Strigeidida</taxon>
        <taxon>Schistosomatoidea</taxon>
        <taxon>Schistosomatidae</taxon>
        <taxon>Schistosoma</taxon>
    </lineage>
</organism>
<dbReference type="GO" id="GO:0006493">
    <property type="term" value="P:protein O-linked glycosylation"/>
    <property type="evidence" value="ECO:0007669"/>
    <property type="project" value="TreeGrafter"/>
</dbReference>